<reference evidence="2 3" key="1">
    <citation type="submission" date="2020-08" db="EMBL/GenBank/DDBJ databases">
        <title>Sequencing the genomes of 1000 actinobacteria strains.</title>
        <authorList>
            <person name="Klenk H.-P."/>
        </authorList>
    </citation>
    <scope>NUCLEOTIDE SEQUENCE [LARGE SCALE GENOMIC DNA]</scope>
    <source>
        <strain evidence="2 3">DSM 102030</strain>
    </source>
</reference>
<protein>
    <submittedName>
        <fullName evidence="2">Uncharacterized protein</fullName>
    </submittedName>
</protein>
<dbReference type="AlphaFoldDB" id="A0A7W7W591"/>
<accession>A0A7W7W591</accession>
<gene>
    <name evidence="2" type="ORF">F4561_005916</name>
</gene>
<feature type="region of interest" description="Disordered" evidence="1">
    <location>
        <begin position="46"/>
        <end position="69"/>
    </location>
</feature>
<organism evidence="2 3">
    <name type="scientific">Lipingzhangella halophila</name>
    <dbReference type="NCBI Taxonomy" id="1783352"/>
    <lineage>
        <taxon>Bacteria</taxon>
        <taxon>Bacillati</taxon>
        <taxon>Actinomycetota</taxon>
        <taxon>Actinomycetes</taxon>
        <taxon>Streptosporangiales</taxon>
        <taxon>Nocardiopsidaceae</taxon>
        <taxon>Lipingzhangella</taxon>
    </lineage>
</organism>
<evidence type="ECO:0000256" key="1">
    <source>
        <dbReference type="SAM" id="MobiDB-lite"/>
    </source>
</evidence>
<evidence type="ECO:0000313" key="3">
    <source>
        <dbReference type="Proteomes" id="UP000523007"/>
    </source>
</evidence>
<dbReference type="Proteomes" id="UP000523007">
    <property type="component" value="Unassembled WGS sequence"/>
</dbReference>
<proteinExistence type="predicted"/>
<dbReference type="EMBL" id="JACHJT010000002">
    <property type="protein sequence ID" value="MBB4935022.1"/>
    <property type="molecule type" value="Genomic_DNA"/>
</dbReference>
<name>A0A7W7W591_9ACTN</name>
<comment type="caution">
    <text evidence="2">The sequence shown here is derived from an EMBL/GenBank/DDBJ whole genome shotgun (WGS) entry which is preliminary data.</text>
</comment>
<sequence length="69" mass="7509">MSRAAYAAAARSRLPGPRAHLVSGATRWRVSPAADQVLVVRPRAAQRPRHCDLRPEVKAATPDRKSSLP</sequence>
<keyword evidence="3" id="KW-1185">Reference proteome</keyword>
<evidence type="ECO:0000313" key="2">
    <source>
        <dbReference type="EMBL" id="MBB4935022.1"/>
    </source>
</evidence>
<feature type="compositionally biased region" description="Basic and acidic residues" evidence="1">
    <location>
        <begin position="49"/>
        <end position="69"/>
    </location>
</feature>